<reference evidence="2" key="1">
    <citation type="submission" date="2016-10" db="EMBL/GenBank/DDBJ databases">
        <authorList>
            <person name="Varghese N."/>
            <person name="Submissions S."/>
        </authorList>
    </citation>
    <scope>NUCLEOTIDE SEQUENCE [LARGE SCALE GENOMIC DNA]</scope>
    <source>
        <strain evidence="2">DC30,IBRC 10041,KCTC 4046</strain>
    </source>
</reference>
<dbReference type="AlphaFoldDB" id="A0A1H3I9S5"/>
<dbReference type="SUPFAM" id="SSF88723">
    <property type="entry name" value="PIN domain-like"/>
    <property type="match status" value="1"/>
</dbReference>
<evidence type="ECO:0000313" key="1">
    <source>
        <dbReference type="EMBL" id="SDY23948.1"/>
    </source>
</evidence>
<name>A0A1H3I9S5_9EURY</name>
<keyword evidence="2" id="KW-1185">Reference proteome</keyword>
<dbReference type="Proteomes" id="UP000199079">
    <property type="component" value="Unassembled WGS sequence"/>
</dbReference>
<accession>A0A1H3I9S5</accession>
<dbReference type="OrthoDB" id="197676at2157"/>
<evidence type="ECO:0000313" key="2">
    <source>
        <dbReference type="Proteomes" id="UP000199079"/>
    </source>
</evidence>
<protein>
    <submittedName>
        <fullName evidence="1">Predicted nucleic acid-binding protein, contains PIN domain</fullName>
    </submittedName>
</protein>
<dbReference type="PANTHER" id="PTHR39550:SF1">
    <property type="entry name" value="SLL0658 PROTEIN"/>
    <property type="match status" value="1"/>
</dbReference>
<organism evidence="1 2">
    <name type="scientific">Halopenitus persicus</name>
    <dbReference type="NCBI Taxonomy" id="1048396"/>
    <lineage>
        <taxon>Archaea</taxon>
        <taxon>Methanobacteriati</taxon>
        <taxon>Methanobacteriota</taxon>
        <taxon>Stenosarchaea group</taxon>
        <taxon>Halobacteria</taxon>
        <taxon>Halobacteriales</taxon>
        <taxon>Haloferacaceae</taxon>
        <taxon>Halopenitus</taxon>
    </lineage>
</organism>
<sequence>MVVVDSSALIPLSWVGRLDLVAAAFDDVRTTEAVREEVLTEGKRGTAALEEFLEGVTVHETPAAADEVASMEGIAVGDASVILLAEADEEILLANDKGLIEVARSHGIECWWVTTLLLERTKAGDVTAPEATDVLYDLVDEGMNLHPKVYAQVQRKLQDLGGEPGA</sequence>
<proteinExistence type="predicted"/>
<dbReference type="Pfam" id="PF11848">
    <property type="entry name" value="DUF3368"/>
    <property type="match status" value="1"/>
</dbReference>
<dbReference type="EMBL" id="FNPC01000004">
    <property type="protein sequence ID" value="SDY23948.1"/>
    <property type="molecule type" value="Genomic_DNA"/>
</dbReference>
<dbReference type="InterPro" id="IPR029060">
    <property type="entry name" value="PIN-like_dom_sf"/>
</dbReference>
<gene>
    <name evidence="1" type="ORF">SAMN05216564_10424</name>
</gene>
<dbReference type="InterPro" id="IPR021799">
    <property type="entry name" value="PIN-like_prokaryotic"/>
</dbReference>
<dbReference type="PANTHER" id="PTHR39550">
    <property type="entry name" value="SLL0658 PROTEIN"/>
    <property type="match status" value="1"/>
</dbReference>
<dbReference type="RefSeq" id="WP_092731884.1">
    <property type="nucleotide sequence ID" value="NZ_FNPC01000004.1"/>
</dbReference>